<sequence>MKRGCGSRLEDALAKTLLRRKTSKTIRALSTRPTGSVDFSSNDFLSLATSKELREGFLAELNAGSSILGSGGSRLLDGNSTYAEALEKDIASFHGAETALLCNSGFDANAGLFSCLPQRGDIIVYDDFIHASVHDGMKLSRASKCLPFAHNSVAGLKEVLIDCLRDPKIKDGSRNVFIAVEGVYSMDGDVPPLSAIVDLIHELLPLGNGHLIVDEAHSTGVFGPRGSGLVCGMGLEKEVLVRLHTFGKALACNGAALLCSDTVRQYLINYARPLIYTTFLSYPSLAAIRASYTYLMQGETIPLQANLHSLIAHLHTRLLDLQYSLRLAVSNSASNTALMSVPTEKPVSPIFYVLSSEPKALAAYCQAKGFVVRGIVPPTVPRGGERVRICLHAGNTSGEIDGLVQVIGQWVQQQTRQSGTEDATAPKARQAKL</sequence>
<dbReference type="Gene3D" id="3.90.1150.10">
    <property type="entry name" value="Aspartate Aminotransferase, domain 1"/>
    <property type="match status" value="1"/>
</dbReference>
<feature type="domain" description="Aminotransferase class I/classII large" evidence="5">
    <location>
        <begin position="37"/>
        <end position="407"/>
    </location>
</feature>
<organism evidence="6 7">
    <name type="scientific">Cryoendolithus antarcticus</name>
    <dbReference type="NCBI Taxonomy" id="1507870"/>
    <lineage>
        <taxon>Eukaryota</taxon>
        <taxon>Fungi</taxon>
        <taxon>Dikarya</taxon>
        <taxon>Ascomycota</taxon>
        <taxon>Pezizomycotina</taxon>
        <taxon>Dothideomycetes</taxon>
        <taxon>Dothideomycetidae</taxon>
        <taxon>Cladosporiales</taxon>
        <taxon>Cladosporiaceae</taxon>
        <taxon>Cryoendolithus</taxon>
    </lineage>
</organism>
<dbReference type="GO" id="GO:0009102">
    <property type="term" value="P:biotin biosynthetic process"/>
    <property type="evidence" value="ECO:0007669"/>
    <property type="project" value="TreeGrafter"/>
</dbReference>
<dbReference type="InterPro" id="IPR015422">
    <property type="entry name" value="PyrdxlP-dep_Trfase_small"/>
</dbReference>
<name>A0A1V8S9N9_9PEZI</name>
<dbReference type="Gene3D" id="3.40.640.10">
    <property type="entry name" value="Type I PLP-dependent aspartate aminotransferase-like (Major domain)"/>
    <property type="match status" value="1"/>
</dbReference>
<keyword evidence="4" id="KW-0663">Pyridoxal phosphate</keyword>
<evidence type="ECO:0000256" key="1">
    <source>
        <dbReference type="ARBA" id="ARBA00001933"/>
    </source>
</evidence>
<proteinExistence type="inferred from homology"/>
<dbReference type="EMBL" id="NAJO01000077">
    <property type="protein sequence ID" value="OQN95842.1"/>
    <property type="molecule type" value="Genomic_DNA"/>
</dbReference>
<accession>A0A1V8S9N9</accession>
<comment type="cofactor">
    <cofactor evidence="1">
        <name>pyridoxal 5'-phosphate</name>
        <dbReference type="ChEBI" id="CHEBI:597326"/>
    </cofactor>
</comment>
<dbReference type="InterPro" id="IPR004839">
    <property type="entry name" value="Aminotransferase_I/II_large"/>
</dbReference>
<gene>
    <name evidence="6" type="ORF">B0A48_18127</name>
</gene>
<dbReference type="InterPro" id="IPR015421">
    <property type="entry name" value="PyrdxlP-dep_Trfase_major"/>
</dbReference>
<dbReference type="Pfam" id="PF00155">
    <property type="entry name" value="Aminotran_1_2"/>
    <property type="match status" value="1"/>
</dbReference>
<dbReference type="InterPro" id="IPR050087">
    <property type="entry name" value="AON_synthase_class-II"/>
</dbReference>
<dbReference type="AlphaFoldDB" id="A0A1V8S9N9"/>
<dbReference type="Proteomes" id="UP000192596">
    <property type="component" value="Unassembled WGS sequence"/>
</dbReference>
<dbReference type="OrthoDB" id="2382073at2759"/>
<evidence type="ECO:0000313" key="6">
    <source>
        <dbReference type="EMBL" id="OQN95842.1"/>
    </source>
</evidence>
<evidence type="ECO:0000256" key="3">
    <source>
        <dbReference type="ARBA" id="ARBA00022679"/>
    </source>
</evidence>
<dbReference type="SUPFAM" id="SSF53383">
    <property type="entry name" value="PLP-dependent transferases"/>
    <property type="match status" value="1"/>
</dbReference>
<dbReference type="InterPro" id="IPR015424">
    <property type="entry name" value="PyrdxlP-dep_Trfase"/>
</dbReference>
<dbReference type="GO" id="GO:0016740">
    <property type="term" value="F:transferase activity"/>
    <property type="evidence" value="ECO:0007669"/>
    <property type="project" value="UniProtKB-KW"/>
</dbReference>
<keyword evidence="7" id="KW-1185">Reference proteome</keyword>
<evidence type="ECO:0000256" key="2">
    <source>
        <dbReference type="ARBA" id="ARBA00010008"/>
    </source>
</evidence>
<dbReference type="InParanoid" id="A0A1V8S9N9"/>
<protein>
    <recommendedName>
        <fullName evidence="5">Aminotransferase class I/classII large domain-containing protein</fullName>
    </recommendedName>
</protein>
<dbReference type="PANTHER" id="PTHR13693">
    <property type="entry name" value="CLASS II AMINOTRANSFERASE/8-AMINO-7-OXONONANOATE SYNTHASE"/>
    <property type="match status" value="1"/>
</dbReference>
<dbReference type="GO" id="GO:0030170">
    <property type="term" value="F:pyridoxal phosphate binding"/>
    <property type="evidence" value="ECO:0007669"/>
    <property type="project" value="InterPro"/>
</dbReference>
<evidence type="ECO:0000259" key="5">
    <source>
        <dbReference type="Pfam" id="PF00155"/>
    </source>
</evidence>
<reference evidence="7" key="1">
    <citation type="submission" date="2017-03" db="EMBL/GenBank/DDBJ databases">
        <title>Genomes of endolithic fungi from Antarctica.</title>
        <authorList>
            <person name="Coleine C."/>
            <person name="Masonjones S."/>
            <person name="Stajich J.E."/>
        </authorList>
    </citation>
    <scope>NUCLEOTIDE SEQUENCE [LARGE SCALE GENOMIC DNA]</scope>
    <source>
        <strain evidence="7">CCFEE 5527</strain>
    </source>
</reference>
<evidence type="ECO:0000256" key="4">
    <source>
        <dbReference type="ARBA" id="ARBA00022898"/>
    </source>
</evidence>
<dbReference type="STRING" id="1507870.A0A1V8S9N9"/>
<comment type="similarity">
    <text evidence="2">Belongs to the class-II pyridoxal-phosphate-dependent aminotransferase family. BioF subfamily.</text>
</comment>
<keyword evidence="3" id="KW-0808">Transferase</keyword>
<evidence type="ECO:0000313" key="7">
    <source>
        <dbReference type="Proteomes" id="UP000192596"/>
    </source>
</evidence>
<comment type="caution">
    <text evidence="6">The sequence shown here is derived from an EMBL/GenBank/DDBJ whole genome shotgun (WGS) entry which is preliminary data.</text>
</comment>
<dbReference type="PANTHER" id="PTHR13693:SF77">
    <property type="entry name" value="8-AMINO-7-OXONONANOATE SYNTHASE"/>
    <property type="match status" value="1"/>
</dbReference>